<sequence length="294" mass="33902">MSTTPHQTCLICGDTADSLHFGALSCRACAAFFRRKVAGRRDIFCRCDRQCKLDFVMRKLCASCRFDKCLKAGMHETAVLSRLAKKNQNYKKPRVKDDGLEPSTSNPNSVLVRLQKAYLQLENARKRAYGIKVSTASWAILPNGDYIDQNNIEEYYRNPDDINDESGKAAAEVFKPYWRLHQQSLRAQLNDVQLDLPEFLFITALIFWDFGLDEQTADCIDVCKRMRSRIIEELTDYEKNVRVNDDHSYRVGQIIIVLQAIQRALNLMHETREISLVYNLYEHHSSIFEAMESG</sequence>
<reference evidence="12" key="2">
    <citation type="submission" date="2022-06" db="UniProtKB">
        <authorList>
            <consortium name="EnsemblMetazoa"/>
        </authorList>
    </citation>
    <scope>IDENTIFICATION</scope>
    <source>
        <strain evidence="12">DF5081</strain>
    </source>
</reference>
<evidence type="ECO:0000256" key="7">
    <source>
        <dbReference type="ARBA" id="ARBA00023170"/>
    </source>
</evidence>
<feature type="domain" description="NR LBD" evidence="11">
    <location>
        <begin position="1"/>
        <end position="294"/>
    </location>
</feature>
<keyword evidence="5 9" id="KW-0238">DNA-binding</keyword>
<dbReference type="GO" id="GO:0003700">
    <property type="term" value="F:DNA-binding transcription factor activity"/>
    <property type="evidence" value="ECO:0007669"/>
    <property type="project" value="InterPro"/>
</dbReference>
<dbReference type="SUPFAM" id="SSF48508">
    <property type="entry name" value="Nuclear receptor ligand-binding domain"/>
    <property type="match status" value="1"/>
</dbReference>
<comment type="subcellular location">
    <subcellularLocation>
        <location evidence="9">Nucleus</location>
    </subcellularLocation>
</comment>
<dbReference type="Proteomes" id="UP000005237">
    <property type="component" value="Unassembled WGS sequence"/>
</dbReference>
<dbReference type="InterPro" id="IPR013088">
    <property type="entry name" value="Znf_NHR/GATA"/>
</dbReference>
<dbReference type="PROSITE" id="PS51030">
    <property type="entry name" value="NUCLEAR_REC_DBD_2"/>
    <property type="match status" value="1"/>
</dbReference>
<evidence type="ECO:0000256" key="5">
    <source>
        <dbReference type="ARBA" id="ARBA00023125"/>
    </source>
</evidence>
<evidence type="ECO:0000256" key="9">
    <source>
        <dbReference type="RuleBase" id="RU004334"/>
    </source>
</evidence>
<dbReference type="PRINTS" id="PR00047">
    <property type="entry name" value="STROIDFINGER"/>
</dbReference>
<keyword evidence="3 9" id="KW-0862">Zinc</keyword>
<name>A0A8R1E1C8_CAEJA</name>
<keyword evidence="13" id="KW-1185">Reference proteome</keyword>
<dbReference type="Pfam" id="PF00104">
    <property type="entry name" value="Hormone_recep"/>
    <property type="match status" value="1"/>
</dbReference>
<dbReference type="InterPro" id="IPR035500">
    <property type="entry name" value="NHR-like_dom_sf"/>
</dbReference>
<dbReference type="Gene3D" id="3.30.50.10">
    <property type="entry name" value="Erythroid Transcription Factor GATA-1, subunit A"/>
    <property type="match status" value="1"/>
</dbReference>
<dbReference type="GO" id="GO:0006357">
    <property type="term" value="P:regulation of transcription by RNA polymerase II"/>
    <property type="evidence" value="ECO:0007669"/>
    <property type="project" value="TreeGrafter"/>
</dbReference>
<dbReference type="PANTHER" id="PTHR46011">
    <property type="entry name" value="NUCLEAR HORMONE RECEPTOR FAMILY MEMBER NHR-86-RELATED"/>
    <property type="match status" value="1"/>
</dbReference>
<dbReference type="AlphaFoldDB" id="A0A8R1E1C8"/>
<feature type="domain" description="Nuclear receptor" evidence="10">
    <location>
        <begin position="6"/>
        <end position="81"/>
    </location>
</feature>
<dbReference type="PROSITE" id="PS00031">
    <property type="entry name" value="NUCLEAR_REC_DBD_1"/>
    <property type="match status" value="1"/>
</dbReference>
<organism evidence="12 13">
    <name type="scientific">Caenorhabditis japonica</name>
    <dbReference type="NCBI Taxonomy" id="281687"/>
    <lineage>
        <taxon>Eukaryota</taxon>
        <taxon>Metazoa</taxon>
        <taxon>Ecdysozoa</taxon>
        <taxon>Nematoda</taxon>
        <taxon>Chromadorea</taxon>
        <taxon>Rhabditida</taxon>
        <taxon>Rhabditina</taxon>
        <taxon>Rhabditomorpha</taxon>
        <taxon>Rhabditoidea</taxon>
        <taxon>Rhabditidae</taxon>
        <taxon>Peloderinae</taxon>
        <taxon>Caenorhabditis</taxon>
    </lineage>
</organism>
<dbReference type="GO" id="GO:0008270">
    <property type="term" value="F:zinc ion binding"/>
    <property type="evidence" value="ECO:0007669"/>
    <property type="project" value="UniProtKB-KW"/>
</dbReference>
<accession>A0A8R1E1C8</accession>
<evidence type="ECO:0000256" key="1">
    <source>
        <dbReference type="ARBA" id="ARBA00022723"/>
    </source>
</evidence>
<evidence type="ECO:0000256" key="8">
    <source>
        <dbReference type="ARBA" id="ARBA00023242"/>
    </source>
</evidence>
<evidence type="ECO:0000259" key="11">
    <source>
        <dbReference type="PROSITE" id="PS51843"/>
    </source>
</evidence>
<evidence type="ECO:0000256" key="4">
    <source>
        <dbReference type="ARBA" id="ARBA00023015"/>
    </source>
</evidence>
<keyword evidence="6 9" id="KW-0804">Transcription</keyword>
<dbReference type="SMART" id="SM00430">
    <property type="entry name" value="HOLI"/>
    <property type="match status" value="1"/>
</dbReference>
<evidence type="ECO:0000256" key="2">
    <source>
        <dbReference type="ARBA" id="ARBA00022771"/>
    </source>
</evidence>
<proteinExistence type="inferred from homology"/>
<dbReference type="Gene3D" id="1.10.565.10">
    <property type="entry name" value="Retinoid X Receptor"/>
    <property type="match status" value="1"/>
</dbReference>
<evidence type="ECO:0000313" key="12">
    <source>
        <dbReference type="EnsemblMetazoa" id="CJA17568.1"/>
    </source>
</evidence>
<dbReference type="SUPFAM" id="SSF57716">
    <property type="entry name" value="Glucocorticoid receptor-like (DNA-binding domain)"/>
    <property type="match status" value="1"/>
</dbReference>
<evidence type="ECO:0000259" key="10">
    <source>
        <dbReference type="PROSITE" id="PS51030"/>
    </source>
</evidence>
<keyword evidence="2 9" id="KW-0863">Zinc-finger</keyword>
<evidence type="ECO:0000313" key="13">
    <source>
        <dbReference type="Proteomes" id="UP000005237"/>
    </source>
</evidence>
<dbReference type="EnsemblMetazoa" id="CJA17568.1">
    <property type="protein sequence ID" value="CJA17568.1"/>
    <property type="gene ID" value="WBGene00136773"/>
</dbReference>
<reference evidence="13" key="1">
    <citation type="submission" date="2010-08" db="EMBL/GenBank/DDBJ databases">
        <authorList>
            <consortium name="Caenorhabditis japonica Sequencing Consortium"/>
            <person name="Wilson R.K."/>
        </authorList>
    </citation>
    <scope>NUCLEOTIDE SEQUENCE [LARGE SCALE GENOMIC DNA]</scope>
    <source>
        <strain evidence="13">DF5081</strain>
    </source>
</reference>
<evidence type="ECO:0008006" key="14">
    <source>
        <dbReference type="Google" id="ProtNLM"/>
    </source>
</evidence>
<comment type="similarity">
    <text evidence="9">Belongs to the nuclear hormone receptor family.</text>
</comment>
<dbReference type="Pfam" id="PF00105">
    <property type="entry name" value="zf-C4"/>
    <property type="match status" value="1"/>
</dbReference>
<keyword evidence="8 9" id="KW-0539">Nucleus</keyword>
<evidence type="ECO:0000256" key="6">
    <source>
        <dbReference type="ARBA" id="ARBA00023163"/>
    </source>
</evidence>
<protein>
    <recommendedName>
        <fullName evidence="14">Nuclear receptor domain-containing protein</fullName>
    </recommendedName>
</protein>
<dbReference type="InterPro" id="IPR000536">
    <property type="entry name" value="Nucl_hrmn_rcpt_lig-bd"/>
</dbReference>
<dbReference type="PROSITE" id="PS51843">
    <property type="entry name" value="NR_LBD"/>
    <property type="match status" value="1"/>
</dbReference>
<keyword evidence="4 9" id="KW-0805">Transcription regulation</keyword>
<dbReference type="GO" id="GO:0005634">
    <property type="term" value="C:nucleus"/>
    <property type="evidence" value="ECO:0007669"/>
    <property type="project" value="UniProtKB-SubCell"/>
</dbReference>
<dbReference type="SMART" id="SM00399">
    <property type="entry name" value="ZnF_C4"/>
    <property type="match status" value="1"/>
</dbReference>
<keyword evidence="7 9" id="KW-0675">Receptor</keyword>
<dbReference type="GO" id="GO:0043565">
    <property type="term" value="F:sequence-specific DNA binding"/>
    <property type="evidence" value="ECO:0007669"/>
    <property type="project" value="InterPro"/>
</dbReference>
<dbReference type="InterPro" id="IPR001628">
    <property type="entry name" value="Znf_hrmn_rcpt"/>
</dbReference>
<keyword evidence="1 9" id="KW-0479">Metal-binding</keyword>
<evidence type="ECO:0000256" key="3">
    <source>
        <dbReference type="ARBA" id="ARBA00022833"/>
    </source>
</evidence>
<dbReference type="PANTHER" id="PTHR46011:SF5">
    <property type="entry name" value="NUCLEAR HORMONE RECEPTOR FAMILY MEMBER NHR-42"/>
    <property type="match status" value="1"/>
</dbReference>